<comment type="caution">
    <text evidence="1">The sequence shown here is derived from an EMBL/GenBank/DDBJ whole genome shotgun (WGS) entry which is preliminary data.</text>
</comment>
<protein>
    <submittedName>
        <fullName evidence="1">Uncharacterized protein</fullName>
    </submittedName>
</protein>
<proteinExistence type="predicted"/>
<keyword evidence="2" id="KW-1185">Reference proteome</keyword>
<sequence>MKITNKPKKPNHLKKQFPKKTIETKAPIILLRKDENNSNMERSTTQTNLQQLCGVSSVDHALSDDDLVFIDHHSLKRISLDETEPHIIQTSLRVNLNRRMKEYGRPTLAERILRQEEPIKYKDLTALNLLTSKPRTKQTLLHNITQSFVPHPEKLPNLVSEAMLQKDIRSIPNIFVLHRFMTCQKHDKHSIALIKYLASQCMQIDFNSPFETLEGEYEDCARLLLTPGSNVEEDKQQMCCIKNLEGLHDIWKQQNPADWNQVLLQQTLPTSPGLTEAQEVLKDDAESLTKDSVSLAVALAPEQTDTLPDRSATDQTVESVEKRLEALAVPGIADIL</sequence>
<name>A0ABP8V6M1_9GAMM</name>
<organism evidence="1 2">
    <name type="scientific">Kistimonas scapharcae</name>
    <dbReference type="NCBI Taxonomy" id="1036133"/>
    <lineage>
        <taxon>Bacteria</taxon>
        <taxon>Pseudomonadati</taxon>
        <taxon>Pseudomonadota</taxon>
        <taxon>Gammaproteobacteria</taxon>
        <taxon>Oceanospirillales</taxon>
        <taxon>Endozoicomonadaceae</taxon>
        <taxon>Kistimonas</taxon>
    </lineage>
</organism>
<evidence type="ECO:0000313" key="1">
    <source>
        <dbReference type="EMBL" id="GAA4651199.1"/>
    </source>
</evidence>
<dbReference type="Proteomes" id="UP001500604">
    <property type="component" value="Unassembled WGS sequence"/>
</dbReference>
<dbReference type="EMBL" id="BAABFL010000442">
    <property type="protein sequence ID" value="GAA4651199.1"/>
    <property type="molecule type" value="Genomic_DNA"/>
</dbReference>
<accession>A0ABP8V6M1</accession>
<reference evidence="2" key="1">
    <citation type="journal article" date="2019" name="Int. J. Syst. Evol. Microbiol.">
        <title>The Global Catalogue of Microorganisms (GCM) 10K type strain sequencing project: providing services to taxonomists for standard genome sequencing and annotation.</title>
        <authorList>
            <consortium name="The Broad Institute Genomics Platform"/>
            <consortium name="The Broad Institute Genome Sequencing Center for Infectious Disease"/>
            <person name="Wu L."/>
            <person name="Ma J."/>
        </authorList>
    </citation>
    <scope>NUCLEOTIDE SEQUENCE [LARGE SCALE GENOMIC DNA]</scope>
    <source>
        <strain evidence="2">JCM 17805</strain>
    </source>
</reference>
<gene>
    <name evidence="1" type="ORF">GCM10023116_34820</name>
</gene>
<dbReference type="RefSeq" id="WP_345197538.1">
    <property type="nucleotide sequence ID" value="NZ_BAABFL010000442.1"/>
</dbReference>
<evidence type="ECO:0000313" key="2">
    <source>
        <dbReference type="Proteomes" id="UP001500604"/>
    </source>
</evidence>